<keyword evidence="2" id="KW-1185">Reference proteome</keyword>
<reference evidence="1 2" key="1">
    <citation type="journal article" date="2015" name="Sci. Rep.">
        <title>Functional and structural properties of a novel cellulosome-like multienzyme complex: efficient glycoside hydrolysis of water-insoluble 7-xylosyl-10-deacetylpaclitaxel.</title>
        <authorList>
            <person name="Dou T.Y."/>
            <person name="Luan H.W."/>
            <person name="Ge G.B."/>
            <person name="Dong M.M."/>
            <person name="Zou H.F."/>
            <person name="He Y.Q."/>
            <person name="Cui P."/>
            <person name="Wang J.Y."/>
            <person name="Hao D.C."/>
            <person name="Yang S.L."/>
            <person name="Yang L."/>
        </authorList>
    </citation>
    <scope>NUCLEOTIDE SEQUENCE [LARGE SCALE GENOMIC DNA]</scope>
    <source>
        <strain evidence="1 2">F16</strain>
    </source>
</reference>
<evidence type="ECO:0000313" key="2">
    <source>
        <dbReference type="Proteomes" id="UP000037387"/>
    </source>
</evidence>
<dbReference type="EMBL" id="ATNL01000010">
    <property type="protein sequence ID" value="KON72978.1"/>
    <property type="molecule type" value="Genomic_DNA"/>
</dbReference>
<sequence length="54" mass="5275">MVGDAAHLDVAAGRAVGVRTAWVSHGQAWTGGTAPDVVATTTLEALAACAAVTV</sequence>
<protein>
    <recommendedName>
        <fullName evidence="3">HAD family hydrolase</fullName>
    </recommendedName>
</protein>
<proteinExistence type="predicted"/>
<dbReference type="AlphaFoldDB" id="A0A0M0F691"/>
<dbReference type="Pfam" id="PF13242">
    <property type="entry name" value="Hydrolase_like"/>
    <property type="match status" value="1"/>
</dbReference>
<accession>A0A0M0F691</accession>
<dbReference type="Gene3D" id="3.40.50.1000">
    <property type="entry name" value="HAD superfamily/HAD-like"/>
    <property type="match status" value="1"/>
</dbReference>
<dbReference type="InterPro" id="IPR036412">
    <property type="entry name" value="HAD-like_sf"/>
</dbReference>
<gene>
    <name evidence="1" type="ORF">M768_20545</name>
</gene>
<name>A0A0M0F691_CELCE</name>
<organism evidence="1 2">
    <name type="scientific">Cellulosimicrobium cellulans F16</name>
    <dbReference type="NCBI Taxonomy" id="1350482"/>
    <lineage>
        <taxon>Bacteria</taxon>
        <taxon>Bacillati</taxon>
        <taxon>Actinomycetota</taxon>
        <taxon>Actinomycetes</taxon>
        <taxon>Micrococcales</taxon>
        <taxon>Promicromonosporaceae</taxon>
        <taxon>Cellulosimicrobium</taxon>
    </lineage>
</organism>
<dbReference type="SUPFAM" id="SSF56784">
    <property type="entry name" value="HAD-like"/>
    <property type="match status" value="1"/>
</dbReference>
<dbReference type="Proteomes" id="UP000037387">
    <property type="component" value="Unassembled WGS sequence"/>
</dbReference>
<evidence type="ECO:0000313" key="1">
    <source>
        <dbReference type="EMBL" id="KON72978.1"/>
    </source>
</evidence>
<comment type="caution">
    <text evidence="1">The sequence shown here is derived from an EMBL/GenBank/DDBJ whole genome shotgun (WGS) entry which is preliminary data.</text>
</comment>
<dbReference type="InterPro" id="IPR023214">
    <property type="entry name" value="HAD_sf"/>
</dbReference>
<evidence type="ECO:0008006" key="3">
    <source>
        <dbReference type="Google" id="ProtNLM"/>
    </source>
</evidence>